<keyword evidence="2" id="KW-0862">Zinc</keyword>
<dbReference type="CDD" id="cd00303">
    <property type="entry name" value="retropepsin_like"/>
    <property type="match status" value="1"/>
</dbReference>
<feature type="coiled-coil region" evidence="3">
    <location>
        <begin position="341"/>
        <end position="368"/>
    </location>
</feature>
<dbReference type="Gene3D" id="3.10.10.10">
    <property type="entry name" value="HIV Type 1 Reverse Transcriptase, subunit A, domain 1"/>
    <property type="match status" value="1"/>
</dbReference>
<feature type="compositionally biased region" description="Polar residues" evidence="4">
    <location>
        <begin position="656"/>
        <end position="669"/>
    </location>
</feature>
<keyword evidence="2" id="KW-0863">Zinc-finger</keyword>
<feature type="region of interest" description="Disordered" evidence="4">
    <location>
        <begin position="65"/>
        <end position="121"/>
    </location>
</feature>
<dbReference type="InterPro" id="IPR032567">
    <property type="entry name" value="RTL1-rel"/>
</dbReference>
<dbReference type="PANTHER" id="PTHR15503:SF22">
    <property type="entry name" value="TRANSPOSON TY3-I GAG POLYPROTEIN"/>
    <property type="match status" value="1"/>
</dbReference>
<evidence type="ECO:0000256" key="1">
    <source>
        <dbReference type="ARBA" id="ARBA00022664"/>
    </source>
</evidence>
<dbReference type="GO" id="GO:0008270">
    <property type="term" value="F:zinc ion binding"/>
    <property type="evidence" value="ECO:0007669"/>
    <property type="project" value="UniProtKB-KW"/>
</dbReference>
<dbReference type="Proteomes" id="UP000235392">
    <property type="component" value="Unassembled WGS sequence"/>
</dbReference>
<name>A0A2N5UPJ0_9BASI</name>
<feature type="compositionally biased region" description="Basic and acidic residues" evidence="4">
    <location>
        <begin position="7"/>
        <end position="33"/>
    </location>
</feature>
<accession>A0A2N5UPJ0</accession>
<gene>
    <name evidence="6" type="ORF">PCASD_15455</name>
</gene>
<dbReference type="SUPFAM" id="SSF56672">
    <property type="entry name" value="DNA/RNA polymerases"/>
    <property type="match status" value="1"/>
</dbReference>
<feature type="compositionally biased region" description="Polar residues" evidence="4">
    <location>
        <begin position="35"/>
        <end position="46"/>
    </location>
</feature>
<sequence>MAVVYSKDQRTLKDIRHQNPNHTAKDLHRDPKLNLDQQSQPRTLSPDQHHYPALTPHLLVTELHKTTTKASSGKKLKRNTSQQRKRDAQPAKAKLEAERKPDHALEPSHKGPKIAVPDKFDGTRGTKAEVYANQIGLYVVSNGHLFPDNRSRIVFLLSYLTGPASAWAQPFTQQVFSGKDVSYKKFSTAFQAMYFNTEKKSRAEKALGALRQTKTVAHYTHTFTIHAHDLGWEQRTLVSQFTQGLKRDVRLALVLARTEFDTLAAVSQLGLKIDNEINSADAAPTATTPSTNPNTMDLSALNGCLSELERSRMLSMGLCFCCGEQGHLARACPTKGSQPGKGQQRVRIDALKEDIKRLTEEIAKATTGNRAEGPKNGGTQEAYNCPSATPNPKAPTFLIDSGATHDVLSEDYAQTAGLMKHAIQANRQISGFNGSKSQSCFEINLRLEESDALPHQFIITKLKDFYDGILGMPWMTTHGHSIDWKNQQFQPEHNQPSIATTAVVLSSPPTSPPGPMGTARIIGKGVCALRTIAPPQCKIEPLPMTTAHETGSKHTSLLDLPQPRTPKGTLAPGPIATAKAVSSSPPHTPLGPMETARMINKGVRAKSAITSPQCEFAATTTPKTLETSGKLALHLDLIPHRTTGANGHMGRIATEGTVSSTPQEPSTTGAAPRRNAREIDKGVWADGSGTPPKCEYNNDPTQPRRKADDKLVPPIGRRLQPQIAAAKASWSKLAQLAADSKEQTAPKTPEELVPAKYHQFIDMFRKSNAQTSPPQRQYNFWVELTPGATTQAGRIIPLSPAENSALDKLNAVTVKNKYLLPLTMDLVDGLLDADTFTKLNLQNAYGNLRVAEGDKDKLAFICKAGQFAPLTMPFGPTGAPG</sequence>
<dbReference type="PROSITE" id="PS50158">
    <property type="entry name" value="ZF_CCHC"/>
    <property type="match status" value="1"/>
</dbReference>
<dbReference type="PANTHER" id="PTHR15503">
    <property type="entry name" value="LDOC1 RELATED"/>
    <property type="match status" value="1"/>
</dbReference>
<dbReference type="Gene3D" id="2.40.70.10">
    <property type="entry name" value="Acid Proteases"/>
    <property type="match status" value="1"/>
</dbReference>
<dbReference type="InterPro" id="IPR001878">
    <property type="entry name" value="Znf_CCHC"/>
</dbReference>
<dbReference type="SUPFAM" id="SSF57756">
    <property type="entry name" value="Retrovirus zinc finger-like domains"/>
    <property type="match status" value="1"/>
</dbReference>
<evidence type="ECO:0000259" key="5">
    <source>
        <dbReference type="PROSITE" id="PS50158"/>
    </source>
</evidence>
<dbReference type="AlphaFoldDB" id="A0A2N5UPJ0"/>
<dbReference type="InterPro" id="IPR021109">
    <property type="entry name" value="Peptidase_aspartic_dom_sf"/>
</dbReference>
<protein>
    <recommendedName>
        <fullName evidence="5">CCHC-type domain-containing protein</fullName>
    </recommendedName>
</protein>
<dbReference type="Gene3D" id="3.30.70.270">
    <property type="match status" value="1"/>
</dbReference>
<dbReference type="Pfam" id="PF08284">
    <property type="entry name" value="RVP_2"/>
    <property type="match status" value="1"/>
</dbReference>
<dbReference type="InterPro" id="IPR043128">
    <property type="entry name" value="Rev_trsase/Diguanyl_cyclase"/>
</dbReference>
<dbReference type="GO" id="GO:0006397">
    <property type="term" value="P:mRNA processing"/>
    <property type="evidence" value="ECO:0007669"/>
    <property type="project" value="UniProtKB-KW"/>
</dbReference>
<proteinExistence type="predicted"/>
<evidence type="ECO:0000313" key="6">
    <source>
        <dbReference type="EMBL" id="PLW39680.1"/>
    </source>
</evidence>
<evidence type="ECO:0000256" key="3">
    <source>
        <dbReference type="SAM" id="Coils"/>
    </source>
</evidence>
<evidence type="ECO:0000256" key="4">
    <source>
        <dbReference type="SAM" id="MobiDB-lite"/>
    </source>
</evidence>
<reference evidence="6 7" key="1">
    <citation type="submission" date="2017-11" db="EMBL/GenBank/DDBJ databases">
        <title>De novo assembly and phasing of dikaryotic genomes from two isolates of Puccinia coronata f. sp. avenae, the causal agent of oat crown rust.</title>
        <authorList>
            <person name="Miller M.E."/>
            <person name="Zhang Y."/>
            <person name="Omidvar V."/>
            <person name="Sperschneider J."/>
            <person name="Schwessinger B."/>
            <person name="Raley C."/>
            <person name="Palmer J.M."/>
            <person name="Garnica D."/>
            <person name="Upadhyaya N."/>
            <person name="Rathjen J."/>
            <person name="Taylor J.M."/>
            <person name="Park R.F."/>
            <person name="Dodds P.N."/>
            <person name="Hirsch C.D."/>
            <person name="Kianian S.F."/>
            <person name="Figueroa M."/>
        </authorList>
    </citation>
    <scope>NUCLEOTIDE SEQUENCE [LARGE SCALE GENOMIC DNA]</scope>
    <source>
        <strain evidence="6">12SD80</strain>
    </source>
</reference>
<dbReference type="InterPro" id="IPR005162">
    <property type="entry name" value="Retrotrans_gag_dom"/>
</dbReference>
<feature type="compositionally biased region" description="Basic and acidic residues" evidence="4">
    <location>
        <begin position="84"/>
        <end position="109"/>
    </location>
</feature>
<dbReference type="InterPro" id="IPR043502">
    <property type="entry name" value="DNA/RNA_pol_sf"/>
</dbReference>
<keyword evidence="2" id="KW-0479">Metal-binding</keyword>
<dbReference type="InterPro" id="IPR036875">
    <property type="entry name" value="Znf_CCHC_sf"/>
</dbReference>
<evidence type="ECO:0000313" key="7">
    <source>
        <dbReference type="Proteomes" id="UP000235392"/>
    </source>
</evidence>
<dbReference type="Pfam" id="PF03732">
    <property type="entry name" value="Retrotrans_gag"/>
    <property type="match status" value="1"/>
</dbReference>
<comment type="caution">
    <text evidence="6">The sequence shown here is derived from an EMBL/GenBank/DDBJ whole genome shotgun (WGS) entry which is preliminary data.</text>
</comment>
<dbReference type="SUPFAM" id="SSF50630">
    <property type="entry name" value="Acid proteases"/>
    <property type="match status" value="1"/>
</dbReference>
<organism evidence="6 7">
    <name type="scientific">Puccinia coronata f. sp. avenae</name>
    <dbReference type="NCBI Taxonomy" id="200324"/>
    <lineage>
        <taxon>Eukaryota</taxon>
        <taxon>Fungi</taxon>
        <taxon>Dikarya</taxon>
        <taxon>Basidiomycota</taxon>
        <taxon>Pucciniomycotina</taxon>
        <taxon>Pucciniomycetes</taxon>
        <taxon>Pucciniales</taxon>
        <taxon>Pucciniaceae</taxon>
        <taxon>Puccinia</taxon>
    </lineage>
</organism>
<feature type="region of interest" description="Disordered" evidence="4">
    <location>
        <begin position="1"/>
        <end position="51"/>
    </location>
</feature>
<dbReference type="Gene3D" id="4.10.60.10">
    <property type="entry name" value="Zinc finger, CCHC-type"/>
    <property type="match status" value="1"/>
</dbReference>
<dbReference type="GO" id="GO:0003676">
    <property type="term" value="F:nucleic acid binding"/>
    <property type="evidence" value="ECO:0007669"/>
    <property type="project" value="InterPro"/>
</dbReference>
<feature type="region of interest" description="Disordered" evidence="4">
    <location>
        <begin position="655"/>
        <end position="707"/>
    </location>
</feature>
<keyword evidence="1" id="KW-0507">mRNA processing</keyword>
<dbReference type="EMBL" id="PGCI01000112">
    <property type="protein sequence ID" value="PLW39680.1"/>
    <property type="molecule type" value="Genomic_DNA"/>
</dbReference>
<evidence type="ECO:0000256" key="2">
    <source>
        <dbReference type="PROSITE-ProRule" id="PRU00047"/>
    </source>
</evidence>
<keyword evidence="3" id="KW-0175">Coiled coil</keyword>
<feature type="domain" description="CCHC-type" evidence="5">
    <location>
        <begin position="319"/>
        <end position="333"/>
    </location>
</feature>